<feature type="compositionally biased region" description="Polar residues" evidence="1">
    <location>
        <begin position="139"/>
        <end position="156"/>
    </location>
</feature>
<dbReference type="VEuPathDB" id="FungiDB:An15g04240"/>
<dbReference type="AlphaFoldDB" id="A0AAJ8C049"/>
<dbReference type="GeneID" id="84593190"/>
<protein>
    <submittedName>
        <fullName evidence="2">Uncharacterized protein</fullName>
    </submittedName>
</protein>
<evidence type="ECO:0000313" key="2">
    <source>
        <dbReference type="RefSeq" id="XP_059606509.1"/>
    </source>
</evidence>
<proteinExistence type="predicted"/>
<gene>
    <name evidence="2" type="ORF">An15g04240</name>
</gene>
<accession>A0AAJ8C049</accession>
<evidence type="ECO:0000256" key="1">
    <source>
        <dbReference type="SAM" id="MobiDB-lite"/>
    </source>
</evidence>
<reference evidence="2" key="1">
    <citation type="submission" date="2025-02" db="EMBL/GenBank/DDBJ databases">
        <authorList>
            <consortium name="NCBI Genome Project"/>
        </authorList>
    </citation>
    <scope>NUCLEOTIDE SEQUENCE</scope>
</reference>
<organism evidence="2">
    <name type="scientific">Aspergillus niger</name>
    <dbReference type="NCBI Taxonomy" id="5061"/>
    <lineage>
        <taxon>Eukaryota</taxon>
        <taxon>Fungi</taxon>
        <taxon>Dikarya</taxon>
        <taxon>Ascomycota</taxon>
        <taxon>Pezizomycotina</taxon>
        <taxon>Eurotiomycetes</taxon>
        <taxon>Eurotiomycetidae</taxon>
        <taxon>Eurotiales</taxon>
        <taxon>Aspergillaceae</taxon>
        <taxon>Aspergillus</taxon>
        <taxon>Aspergillus subgen. Circumdati</taxon>
    </lineage>
</organism>
<dbReference type="RefSeq" id="XP_059606509.1">
    <property type="nucleotide sequence ID" value="XM_059744645.1"/>
</dbReference>
<reference evidence="2" key="2">
    <citation type="submission" date="2025-08" db="UniProtKB">
        <authorList>
            <consortium name="RefSeq"/>
        </authorList>
    </citation>
    <scope>IDENTIFICATION</scope>
</reference>
<sequence length="156" mass="17272">MYAFTIPDLQSGQPGQTQRSVIALSQNRIHLWRQAHANGDTLIRRRVGMSSGTELDTLSGYLPIGLIHELIHAKHVCIRVEKHYSFSQKGSDKIGLKYSIALYALAMFLDSLDWSSGEAVALLTQHSNQDCEMAFGPQEESTSSSDGSNIGWYTTI</sequence>
<name>A0AAJ8C049_ASPNG</name>
<feature type="region of interest" description="Disordered" evidence="1">
    <location>
        <begin position="135"/>
        <end position="156"/>
    </location>
</feature>
<dbReference type="KEGG" id="ang:An15g04240"/>